<keyword evidence="2" id="KW-1185">Reference proteome</keyword>
<dbReference type="Proteomes" id="UP001596003">
    <property type="component" value="Unassembled WGS sequence"/>
</dbReference>
<reference evidence="2" key="1">
    <citation type="journal article" date="2019" name="Int. J. Syst. Evol. Microbiol.">
        <title>The Global Catalogue of Microorganisms (GCM) 10K type strain sequencing project: providing services to taxonomists for standard genome sequencing and annotation.</title>
        <authorList>
            <consortium name="The Broad Institute Genomics Platform"/>
            <consortium name="The Broad Institute Genome Sequencing Center for Infectious Disease"/>
            <person name="Wu L."/>
            <person name="Ma J."/>
        </authorList>
    </citation>
    <scope>NUCLEOTIDE SEQUENCE [LARGE SCALE GENOMIC DNA]</scope>
    <source>
        <strain evidence="2">NBRC 103627</strain>
    </source>
</reference>
<dbReference type="EMBL" id="JBHSFY010000009">
    <property type="protein sequence ID" value="MFC4478453.1"/>
    <property type="molecule type" value="Genomic_DNA"/>
</dbReference>
<gene>
    <name evidence="1" type="ORF">ACFO3N_15380</name>
</gene>
<evidence type="ECO:0008006" key="3">
    <source>
        <dbReference type="Google" id="ProtNLM"/>
    </source>
</evidence>
<evidence type="ECO:0000313" key="2">
    <source>
        <dbReference type="Proteomes" id="UP001596003"/>
    </source>
</evidence>
<name>A0ABV8ZFF8_9FLAO</name>
<sequence length="264" mass="30942">MCCLSVIFLVFNSCSNEEYYDSENTILLKTLKTIYLTSPSENYDTNFIYDGNKILSITNKNGKRDYEYNGNYIVRETVYSFYKGQETKSIETLFTYEDDKLKTATKFTNNQITKYTYNYNNDGSITKETYDLGIDAKEETKRIGKEVITIIDGNIVKSECNWEDGYDIISIANYEYDTNKNAFKNITGLSLLLDQFCVDYETSLSSNNNMSLYYVKNIQGPSSNKIFEPHWFKMEYEYNKKGYPIKKMTYDYTGEIKEVNEYVY</sequence>
<dbReference type="RefSeq" id="WP_379799073.1">
    <property type="nucleotide sequence ID" value="NZ_JBHSFY010000009.1"/>
</dbReference>
<accession>A0ABV8ZFF8</accession>
<evidence type="ECO:0000313" key="1">
    <source>
        <dbReference type="EMBL" id="MFC4478453.1"/>
    </source>
</evidence>
<proteinExistence type="predicted"/>
<protein>
    <recommendedName>
        <fullName evidence="3">DUF4595 domain-containing protein</fullName>
    </recommendedName>
</protein>
<organism evidence="1 2">
    <name type="scientific">Flavobacterium chungangensis</name>
    <dbReference type="NCBI Taxonomy" id="2708132"/>
    <lineage>
        <taxon>Bacteria</taxon>
        <taxon>Pseudomonadati</taxon>
        <taxon>Bacteroidota</taxon>
        <taxon>Flavobacteriia</taxon>
        <taxon>Flavobacteriales</taxon>
        <taxon>Flavobacteriaceae</taxon>
        <taxon>Flavobacterium</taxon>
    </lineage>
</organism>
<comment type="caution">
    <text evidence="1">The sequence shown here is derived from an EMBL/GenBank/DDBJ whole genome shotgun (WGS) entry which is preliminary data.</text>
</comment>